<dbReference type="PROSITE" id="PS51219">
    <property type="entry name" value="DPCK"/>
    <property type="match status" value="1"/>
</dbReference>
<sequence>MLVGLTGGIATGKSTVSALLGARGIPVLDADHIAREVVLPGTKTLQALVDAFGDGILTQDGMLDRAALGRFVFHDATARERVNAIMHPAIRSLMVTRARALEAGNRSRVIILDVPLLFEGEMHRVVDVTVLVYASRPQQLQRLMKRNQLTDSEANARIDAQMSTEQKRRMATIIVENDGSLSGLQARVDRLCDVLAEFAREVLADEQNAARVVGSLRAEDGVNAAQVEEAQLGDVSQPGMNVARAARSQVVIS</sequence>
<comment type="subcellular location">
    <subcellularLocation>
        <location evidence="8">Cytoplasm</location>
    </subcellularLocation>
</comment>
<keyword evidence="11" id="KW-1185">Reference proteome</keyword>
<comment type="similarity">
    <text evidence="1 8">Belongs to the CoaE family.</text>
</comment>
<keyword evidence="6 8" id="KW-0067">ATP-binding</keyword>
<accession>A0A101XT78</accession>
<dbReference type="EC" id="2.7.1.24" evidence="8 9"/>
<evidence type="ECO:0000256" key="4">
    <source>
        <dbReference type="ARBA" id="ARBA00022741"/>
    </source>
</evidence>
<evidence type="ECO:0000256" key="9">
    <source>
        <dbReference type="NCBIfam" id="TIGR00152"/>
    </source>
</evidence>
<proteinExistence type="inferred from homology"/>
<evidence type="ECO:0000256" key="7">
    <source>
        <dbReference type="ARBA" id="ARBA00022993"/>
    </source>
</evidence>
<comment type="function">
    <text evidence="8">Catalyzes the phosphorylation of the 3'-hydroxyl group of dephosphocoenzyme A to form coenzyme A.</text>
</comment>
<dbReference type="GO" id="GO:0004140">
    <property type="term" value="F:dephospho-CoA kinase activity"/>
    <property type="evidence" value="ECO:0007669"/>
    <property type="project" value="UniProtKB-UniRule"/>
</dbReference>
<dbReference type="GO" id="GO:0005737">
    <property type="term" value="C:cytoplasm"/>
    <property type="evidence" value="ECO:0007669"/>
    <property type="project" value="UniProtKB-SubCell"/>
</dbReference>
<comment type="caution">
    <text evidence="10">The sequence shown here is derived from an EMBL/GenBank/DDBJ whole genome shotgun (WGS) entry which is preliminary data.</text>
</comment>
<evidence type="ECO:0000256" key="1">
    <source>
        <dbReference type="ARBA" id="ARBA00009018"/>
    </source>
</evidence>
<gene>
    <name evidence="8" type="primary">coaE</name>
    <name evidence="10" type="ORF">ATW55_12145</name>
</gene>
<dbReference type="GO" id="GO:0015937">
    <property type="term" value="P:coenzyme A biosynthetic process"/>
    <property type="evidence" value="ECO:0007669"/>
    <property type="project" value="UniProtKB-UniRule"/>
</dbReference>
<dbReference type="AlphaFoldDB" id="A0A101XT78"/>
<dbReference type="Pfam" id="PF01121">
    <property type="entry name" value="CoaE"/>
    <property type="match status" value="1"/>
</dbReference>
<dbReference type="PANTHER" id="PTHR10695">
    <property type="entry name" value="DEPHOSPHO-COA KINASE-RELATED"/>
    <property type="match status" value="1"/>
</dbReference>
<evidence type="ECO:0000313" key="10">
    <source>
        <dbReference type="EMBL" id="KUO97065.1"/>
    </source>
</evidence>
<comment type="pathway">
    <text evidence="8">Cofactor biosynthesis; coenzyme A biosynthesis; CoA from (R)-pantothenate: step 5/5.</text>
</comment>
<dbReference type="PANTHER" id="PTHR10695:SF46">
    <property type="entry name" value="BIFUNCTIONAL COENZYME A SYNTHASE-RELATED"/>
    <property type="match status" value="1"/>
</dbReference>
<dbReference type="GO" id="GO:0005524">
    <property type="term" value="F:ATP binding"/>
    <property type="evidence" value="ECO:0007669"/>
    <property type="project" value="UniProtKB-UniRule"/>
</dbReference>
<comment type="catalytic activity">
    <reaction evidence="8">
        <text>3'-dephospho-CoA + ATP = ADP + CoA + H(+)</text>
        <dbReference type="Rhea" id="RHEA:18245"/>
        <dbReference type="ChEBI" id="CHEBI:15378"/>
        <dbReference type="ChEBI" id="CHEBI:30616"/>
        <dbReference type="ChEBI" id="CHEBI:57287"/>
        <dbReference type="ChEBI" id="CHEBI:57328"/>
        <dbReference type="ChEBI" id="CHEBI:456216"/>
        <dbReference type="EC" id="2.7.1.24"/>
    </reaction>
</comment>
<dbReference type="Proteomes" id="UP000053557">
    <property type="component" value="Unassembled WGS sequence"/>
</dbReference>
<keyword evidence="4 8" id="KW-0547">Nucleotide-binding</keyword>
<evidence type="ECO:0000256" key="2">
    <source>
        <dbReference type="ARBA" id="ARBA00022490"/>
    </source>
</evidence>
<name>A0A101XT78_9BACL</name>
<keyword evidence="3 8" id="KW-0808">Transferase</keyword>
<keyword evidence="5 8" id="KW-0418">Kinase</keyword>
<dbReference type="Gene3D" id="3.40.50.300">
    <property type="entry name" value="P-loop containing nucleotide triphosphate hydrolases"/>
    <property type="match status" value="1"/>
</dbReference>
<evidence type="ECO:0000313" key="11">
    <source>
        <dbReference type="Proteomes" id="UP000053557"/>
    </source>
</evidence>
<evidence type="ECO:0000256" key="6">
    <source>
        <dbReference type="ARBA" id="ARBA00022840"/>
    </source>
</evidence>
<dbReference type="InterPro" id="IPR001977">
    <property type="entry name" value="Depp_CoAkinase"/>
</dbReference>
<keyword evidence="2 8" id="KW-0963">Cytoplasm</keyword>
<dbReference type="SUPFAM" id="SSF52540">
    <property type="entry name" value="P-loop containing nucleoside triphosphate hydrolases"/>
    <property type="match status" value="1"/>
</dbReference>
<dbReference type="OrthoDB" id="9812943at2"/>
<feature type="binding site" evidence="8">
    <location>
        <begin position="10"/>
        <end position="15"/>
    </location>
    <ligand>
        <name>ATP</name>
        <dbReference type="ChEBI" id="CHEBI:30616"/>
    </ligand>
</feature>
<organism evidence="10 11">
    <name type="scientific">Ferroacidibacillus organovorans</name>
    <dbReference type="NCBI Taxonomy" id="1765683"/>
    <lineage>
        <taxon>Bacteria</taxon>
        <taxon>Bacillati</taxon>
        <taxon>Bacillota</taxon>
        <taxon>Bacilli</taxon>
        <taxon>Bacillales</taxon>
        <taxon>Alicyclobacillaceae</taxon>
        <taxon>Ferroacidibacillus</taxon>
    </lineage>
</organism>
<dbReference type="UniPathway" id="UPA00241">
    <property type="reaction ID" value="UER00356"/>
</dbReference>
<dbReference type="EMBL" id="LPVJ01000006">
    <property type="protein sequence ID" value="KUO97065.1"/>
    <property type="molecule type" value="Genomic_DNA"/>
</dbReference>
<dbReference type="HAMAP" id="MF_00376">
    <property type="entry name" value="Dephospho_CoA_kinase"/>
    <property type="match status" value="1"/>
</dbReference>
<dbReference type="FunFam" id="3.40.50.300:FF:000991">
    <property type="entry name" value="Dephospho-CoA kinase"/>
    <property type="match status" value="1"/>
</dbReference>
<dbReference type="InterPro" id="IPR027417">
    <property type="entry name" value="P-loop_NTPase"/>
</dbReference>
<keyword evidence="7 8" id="KW-0173">Coenzyme A biosynthesis</keyword>
<dbReference type="NCBIfam" id="TIGR00152">
    <property type="entry name" value="dephospho-CoA kinase"/>
    <property type="match status" value="1"/>
</dbReference>
<protein>
    <recommendedName>
        <fullName evidence="8 9">Dephospho-CoA kinase</fullName>
        <ecNumber evidence="8 9">2.7.1.24</ecNumber>
    </recommendedName>
    <alternativeName>
        <fullName evidence="8">Dephosphocoenzyme A kinase</fullName>
    </alternativeName>
</protein>
<reference evidence="10 11" key="1">
    <citation type="submission" date="2015-12" db="EMBL/GenBank/DDBJ databases">
        <title>Draft genome sequence of Acidibacillus ferrooxidans ITV001, isolated from a chalcopyrite acid mine drainage site in Brazil.</title>
        <authorList>
            <person name="Dall'Agnol H."/>
            <person name="Nancucheo I."/>
            <person name="Johnson B."/>
            <person name="Oliveira R."/>
            <person name="Leite L."/>
            <person name="Pylro V."/>
            <person name="Nunes G.L."/>
            <person name="Tzotzos G."/>
            <person name="Fernandes G.R."/>
            <person name="Dutra J."/>
            <person name="Orellana S.C."/>
            <person name="Oliveira G."/>
        </authorList>
    </citation>
    <scope>NUCLEOTIDE SEQUENCE [LARGE SCALE GENOMIC DNA]</scope>
    <source>
        <strain evidence="11">ITV01</strain>
    </source>
</reference>
<dbReference type="CDD" id="cd02022">
    <property type="entry name" value="DPCK"/>
    <property type="match status" value="1"/>
</dbReference>
<evidence type="ECO:0000256" key="8">
    <source>
        <dbReference type="HAMAP-Rule" id="MF_00376"/>
    </source>
</evidence>
<evidence type="ECO:0000256" key="5">
    <source>
        <dbReference type="ARBA" id="ARBA00022777"/>
    </source>
</evidence>
<evidence type="ECO:0000256" key="3">
    <source>
        <dbReference type="ARBA" id="ARBA00022679"/>
    </source>
</evidence>